<evidence type="ECO:0000313" key="1">
    <source>
        <dbReference type="EMBL" id="KAJ1218760.1"/>
    </source>
</evidence>
<name>A0AAV7X3F0_PLEWA</name>
<proteinExistence type="predicted"/>
<dbReference type="EMBL" id="JANPWB010000001">
    <property type="protein sequence ID" value="KAJ1218760.1"/>
    <property type="molecule type" value="Genomic_DNA"/>
</dbReference>
<accession>A0AAV7X3F0</accession>
<dbReference type="Proteomes" id="UP001066276">
    <property type="component" value="Chromosome 1_1"/>
</dbReference>
<protein>
    <submittedName>
        <fullName evidence="1">Uncharacterized protein</fullName>
    </submittedName>
</protein>
<dbReference type="AlphaFoldDB" id="A0AAV7X3F0"/>
<reference evidence="1" key="1">
    <citation type="journal article" date="2022" name="bioRxiv">
        <title>Sequencing and chromosome-scale assembly of the giantPleurodeles waltlgenome.</title>
        <authorList>
            <person name="Brown T."/>
            <person name="Elewa A."/>
            <person name="Iarovenko S."/>
            <person name="Subramanian E."/>
            <person name="Araus A.J."/>
            <person name="Petzold A."/>
            <person name="Susuki M."/>
            <person name="Suzuki K.-i.T."/>
            <person name="Hayashi T."/>
            <person name="Toyoda A."/>
            <person name="Oliveira C."/>
            <person name="Osipova E."/>
            <person name="Leigh N.D."/>
            <person name="Simon A."/>
            <person name="Yun M.H."/>
        </authorList>
    </citation>
    <scope>NUCLEOTIDE SEQUENCE</scope>
    <source>
        <strain evidence="1">20211129_DDA</strain>
        <tissue evidence="1">Liver</tissue>
    </source>
</reference>
<gene>
    <name evidence="1" type="ORF">NDU88_006336</name>
</gene>
<comment type="caution">
    <text evidence="1">The sequence shown here is derived from an EMBL/GenBank/DDBJ whole genome shotgun (WGS) entry which is preliminary data.</text>
</comment>
<evidence type="ECO:0000313" key="2">
    <source>
        <dbReference type="Proteomes" id="UP001066276"/>
    </source>
</evidence>
<keyword evidence="2" id="KW-1185">Reference proteome</keyword>
<organism evidence="1 2">
    <name type="scientific">Pleurodeles waltl</name>
    <name type="common">Iberian ribbed newt</name>
    <dbReference type="NCBI Taxonomy" id="8319"/>
    <lineage>
        <taxon>Eukaryota</taxon>
        <taxon>Metazoa</taxon>
        <taxon>Chordata</taxon>
        <taxon>Craniata</taxon>
        <taxon>Vertebrata</taxon>
        <taxon>Euteleostomi</taxon>
        <taxon>Amphibia</taxon>
        <taxon>Batrachia</taxon>
        <taxon>Caudata</taxon>
        <taxon>Salamandroidea</taxon>
        <taxon>Salamandridae</taxon>
        <taxon>Pleurodelinae</taxon>
        <taxon>Pleurodeles</taxon>
    </lineage>
</organism>
<sequence>MKSWNERLAKVKQKLGFWSLRHLAIEGKALVLRNDALPVLQYVTQAWPLLANVARAFRTERSPNASRAEPVHESGERVKENTARRCREPEYYKLVQGYVNSKAIPKFVYCYTRLRLVANVVKGLFSLENDLKNVKSAIIEQQLRYLKFLL</sequence>